<proteinExistence type="predicted"/>
<evidence type="ECO:0000313" key="1">
    <source>
        <dbReference type="EMBL" id="RKQ14087.1"/>
    </source>
</evidence>
<name>A0A494YWK3_9BACL</name>
<gene>
    <name evidence="1" type="ORF">D8M03_14790</name>
</gene>
<organism evidence="1 2">
    <name type="scientific">Ureibacillus endophyticus</name>
    <dbReference type="NCBI Taxonomy" id="1978490"/>
    <lineage>
        <taxon>Bacteria</taxon>
        <taxon>Bacillati</taxon>
        <taxon>Bacillota</taxon>
        <taxon>Bacilli</taxon>
        <taxon>Bacillales</taxon>
        <taxon>Caryophanaceae</taxon>
        <taxon>Ureibacillus</taxon>
    </lineage>
</organism>
<comment type="caution">
    <text evidence="1">The sequence shown here is derived from an EMBL/GenBank/DDBJ whole genome shotgun (WGS) entry which is preliminary data.</text>
</comment>
<reference evidence="1 2" key="1">
    <citation type="journal article" date="2016" name="Antonie Van Leeuwenhoek">
        <title>Lysinibacillus endophyticus sp. nov., an indole-3-acetic acid producing endophytic bacterium isolated from corn root (Zea mays cv. Xinken-5).</title>
        <authorList>
            <person name="Yu J."/>
            <person name="Guan X."/>
            <person name="Liu C."/>
            <person name="Xiang W."/>
            <person name="Yu Z."/>
            <person name="Liu X."/>
            <person name="Wang G."/>
        </authorList>
    </citation>
    <scope>NUCLEOTIDE SEQUENCE [LARGE SCALE GENOMIC DNA]</scope>
    <source>
        <strain evidence="1 2">DSM 100506</strain>
    </source>
</reference>
<dbReference type="OrthoDB" id="2988627at2"/>
<evidence type="ECO:0000313" key="2">
    <source>
        <dbReference type="Proteomes" id="UP000272238"/>
    </source>
</evidence>
<protein>
    <submittedName>
        <fullName evidence="1">Uncharacterized protein</fullName>
    </submittedName>
</protein>
<dbReference type="RefSeq" id="WP_121215601.1">
    <property type="nucleotide sequence ID" value="NZ_RBZN01000050.1"/>
</dbReference>
<dbReference type="Proteomes" id="UP000272238">
    <property type="component" value="Unassembled WGS sequence"/>
</dbReference>
<accession>A0A494YWK3</accession>
<dbReference type="AlphaFoldDB" id="A0A494YWK3"/>
<dbReference type="EMBL" id="RBZN01000050">
    <property type="protein sequence ID" value="RKQ14087.1"/>
    <property type="molecule type" value="Genomic_DNA"/>
</dbReference>
<sequence>MGINPTDAQISIANLCEETIYILIVPFKEWDWGDRGFTINSVDDESKSYINSLSSLIAKLHLHSMQKASEGEHNQKKLKEINSEVVTFLNKEAIIIPAGQFKKITSDKGRNSLRTFALSGWGSLFGVSDLTLSIISATLRRQAVIQTNYNDSWVVESHEIGKAKSSSIWDIDRGSESYKF</sequence>
<keyword evidence="2" id="KW-1185">Reference proteome</keyword>